<feature type="region of interest" description="Disordered" evidence="1">
    <location>
        <begin position="38"/>
        <end position="66"/>
    </location>
</feature>
<protein>
    <recommendedName>
        <fullName evidence="4">Secreted protein</fullName>
    </recommendedName>
</protein>
<name>A0ABV0W141_9TELE</name>
<keyword evidence="3" id="KW-1185">Reference proteome</keyword>
<gene>
    <name evidence="2" type="ORF">XENORESO_002572</name>
</gene>
<evidence type="ECO:0000256" key="1">
    <source>
        <dbReference type="SAM" id="MobiDB-lite"/>
    </source>
</evidence>
<evidence type="ECO:0000313" key="3">
    <source>
        <dbReference type="Proteomes" id="UP001444071"/>
    </source>
</evidence>
<evidence type="ECO:0008006" key="4">
    <source>
        <dbReference type="Google" id="ProtNLM"/>
    </source>
</evidence>
<reference evidence="2 3" key="1">
    <citation type="submission" date="2021-06" db="EMBL/GenBank/DDBJ databases">
        <authorList>
            <person name="Palmer J.M."/>
        </authorList>
    </citation>
    <scope>NUCLEOTIDE SEQUENCE [LARGE SCALE GENOMIC DNA]</scope>
    <source>
        <strain evidence="2 3">XR_2019</strain>
        <tissue evidence="2">Muscle</tissue>
    </source>
</reference>
<feature type="compositionally biased region" description="Basic and acidic residues" evidence="1">
    <location>
        <begin position="40"/>
        <end position="54"/>
    </location>
</feature>
<evidence type="ECO:0000313" key="2">
    <source>
        <dbReference type="EMBL" id="MEQ2263060.1"/>
    </source>
</evidence>
<sequence>MYLLCTCLAPSKTAAAGDGACSDLKMFNILIIQLLSKGGETQRESKRERRDMFRPRPNNKRLHTESVTPLHSQRITHFRLMLQPAACITHSAVSSQGRHFHWKDCSLETSDSLLW</sequence>
<proteinExistence type="predicted"/>
<dbReference type="EMBL" id="JAHRIM010021465">
    <property type="protein sequence ID" value="MEQ2263060.1"/>
    <property type="molecule type" value="Genomic_DNA"/>
</dbReference>
<accession>A0ABV0W141</accession>
<organism evidence="2 3">
    <name type="scientific">Xenotaenia resolanae</name>
    <dbReference type="NCBI Taxonomy" id="208358"/>
    <lineage>
        <taxon>Eukaryota</taxon>
        <taxon>Metazoa</taxon>
        <taxon>Chordata</taxon>
        <taxon>Craniata</taxon>
        <taxon>Vertebrata</taxon>
        <taxon>Euteleostomi</taxon>
        <taxon>Actinopterygii</taxon>
        <taxon>Neopterygii</taxon>
        <taxon>Teleostei</taxon>
        <taxon>Neoteleostei</taxon>
        <taxon>Acanthomorphata</taxon>
        <taxon>Ovalentaria</taxon>
        <taxon>Atherinomorphae</taxon>
        <taxon>Cyprinodontiformes</taxon>
        <taxon>Goodeidae</taxon>
        <taxon>Xenotaenia</taxon>
    </lineage>
</organism>
<dbReference type="Proteomes" id="UP001444071">
    <property type="component" value="Unassembled WGS sequence"/>
</dbReference>
<comment type="caution">
    <text evidence="2">The sequence shown here is derived from an EMBL/GenBank/DDBJ whole genome shotgun (WGS) entry which is preliminary data.</text>
</comment>